<evidence type="ECO:0000313" key="1">
    <source>
        <dbReference type="EMBL" id="MBX69139.1"/>
    </source>
</evidence>
<reference evidence="1" key="1">
    <citation type="submission" date="2018-02" db="EMBL/GenBank/DDBJ databases">
        <title>Rhizophora mucronata_Transcriptome.</title>
        <authorList>
            <person name="Meera S.P."/>
            <person name="Sreeshan A."/>
            <person name="Augustine A."/>
        </authorList>
    </citation>
    <scope>NUCLEOTIDE SEQUENCE</scope>
    <source>
        <tissue evidence="1">Leaf</tissue>
    </source>
</reference>
<name>A0A2P2QQ25_RHIMU</name>
<accession>A0A2P2QQ25</accession>
<organism evidence="1">
    <name type="scientific">Rhizophora mucronata</name>
    <name type="common">Asiatic mangrove</name>
    <dbReference type="NCBI Taxonomy" id="61149"/>
    <lineage>
        <taxon>Eukaryota</taxon>
        <taxon>Viridiplantae</taxon>
        <taxon>Streptophyta</taxon>
        <taxon>Embryophyta</taxon>
        <taxon>Tracheophyta</taxon>
        <taxon>Spermatophyta</taxon>
        <taxon>Magnoliopsida</taxon>
        <taxon>eudicotyledons</taxon>
        <taxon>Gunneridae</taxon>
        <taxon>Pentapetalae</taxon>
        <taxon>rosids</taxon>
        <taxon>fabids</taxon>
        <taxon>Malpighiales</taxon>
        <taxon>Rhizophoraceae</taxon>
        <taxon>Rhizophora</taxon>
    </lineage>
</organism>
<sequence>MPSSAVYCKL</sequence>
<proteinExistence type="predicted"/>
<dbReference type="EMBL" id="GGEC01088655">
    <property type="protein sequence ID" value="MBX69139.1"/>
    <property type="molecule type" value="Transcribed_RNA"/>
</dbReference>
<protein>
    <submittedName>
        <fullName evidence="1">Uncharacterized protein</fullName>
    </submittedName>
</protein>